<evidence type="ECO:0000256" key="3">
    <source>
        <dbReference type="ARBA" id="ARBA00023163"/>
    </source>
</evidence>
<dbReference type="OrthoDB" id="9814125at2"/>
<dbReference type="Gene3D" id="1.10.10.60">
    <property type="entry name" value="Homeodomain-like"/>
    <property type="match status" value="1"/>
</dbReference>
<protein>
    <submittedName>
        <fullName evidence="5">Transcriptional regulator, AraC family</fullName>
    </submittedName>
</protein>
<dbReference type="PANTHER" id="PTHR46796">
    <property type="entry name" value="HTH-TYPE TRANSCRIPTIONAL ACTIVATOR RHAS-RELATED"/>
    <property type="match status" value="1"/>
</dbReference>
<dbReference type="eggNOG" id="COG4977">
    <property type="taxonomic scope" value="Bacteria"/>
</dbReference>
<dbReference type="SMART" id="SM00342">
    <property type="entry name" value="HTH_ARAC"/>
    <property type="match status" value="1"/>
</dbReference>
<organism evidence="5 6">
    <name type="scientific">Sedimentitalea nanhaiensis</name>
    <dbReference type="NCBI Taxonomy" id="999627"/>
    <lineage>
        <taxon>Bacteria</taxon>
        <taxon>Pseudomonadati</taxon>
        <taxon>Pseudomonadota</taxon>
        <taxon>Alphaproteobacteria</taxon>
        <taxon>Rhodobacterales</taxon>
        <taxon>Paracoccaceae</taxon>
        <taxon>Sedimentitalea</taxon>
    </lineage>
</organism>
<evidence type="ECO:0000259" key="4">
    <source>
        <dbReference type="PROSITE" id="PS01124"/>
    </source>
</evidence>
<dbReference type="SUPFAM" id="SSF46689">
    <property type="entry name" value="Homeodomain-like"/>
    <property type="match status" value="2"/>
</dbReference>
<keyword evidence="6" id="KW-1185">Reference proteome</keyword>
<dbReference type="STRING" id="999627.SAMN05216236_15212"/>
<dbReference type="Pfam" id="PF12833">
    <property type="entry name" value="HTH_18"/>
    <property type="match status" value="1"/>
</dbReference>
<accession>A0A1I7E9D3</accession>
<proteinExistence type="predicted"/>
<reference evidence="5 6" key="1">
    <citation type="submission" date="2016-10" db="EMBL/GenBank/DDBJ databases">
        <authorList>
            <person name="de Groot N.N."/>
        </authorList>
    </citation>
    <scope>NUCLEOTIDE SEQUENCE [LARGE SCALE GENOMIC DNA]</scope>
    <source>
        <strain evidence="5 6">CGMCC 1.10959</strain>
    </source>
</reference>
<keyword evidence="1" id="KW-0805">Transcription regulation</keyword>
<dbReference type="InterPro" id="IPR018060">
    <property type="entry name" value="HTH_AraC"/>
</dbReference>
<dbReference type="EMBL" id="FPAW01000052">
    <property type="protein sequence ID" value="SFU20540.1"/>
    <property type="molecule type" value="Genomic_DNA"/>
</dbReference>
<dbReference type="Proteomes" id="UP000182466">
    <property type="component" value="Unassembled WGS sequence"/>
</dbReference>
<dbReference type="PANTHER" id="PTHR46796:SF6">
    <property type="entry name" value="ARAC SUBFAMILY"/>
    <property type="match status" value="1"/>
</dbReference>
<keyword evidence="3" id="KW-0804">Transcription</keyword>
<dbReference type="PROSITE" id="PS01124">
    <property type="entry name" value="HTH_ARAC_FAMILY_2"/>
    <property type="match status" value="1"/>
</dbReference>
<keyword evidence="2" id="KW-0238">DNA-binding</keyword>
<dbReference type="InterPro" id="IPR009057">
    <property type="entry name" value="Homeodomain-like_sf"/>
</dbReference>
<dbReference type="GO" id="GO:0043565">
    <property type="term" value="F:sequence-specific DNA binding"/>
    <property type="evidence" value="ECO:0007669"/>
    <property type="project" value="InterPro"/>
</dbReference>
<evidence type="ECO:0000256" key="2">
    <source>
        <dbReference type="ARBA" id="ARBA00023125"/>
    </source>
</evidence>
<name>A0A1I7E9D3_9RHOB</name>
<gene>
    <name evidence="5" type="ORF">SAMN05216236_15212</name>
</gene>
<sequence>MTQQNAGLIDPDNLSDWVPGKVLCESKGLAWKDVSQRTYRYHGQDVEIPPMDAFMIVQYRKGSTPMDREFDGHWTRTKCAPGHFSLLSRSMQSHWNWTEGLIVSHLYLTDGLMTRVARDVQGQDVKQVVLHDVLQGADPVVNHIADQLTSEAASRGPAGSLYAEALSVQLAVHLLRNYASFETRPAPGLAGLSQSDLNRLEDYIEAHLAEPLALDDLADMLGIGVWTLNRHLRASVGKSAYAFVQGKRVDRACAMLREPHRALKDISAACGYSDQAHMTRSFRKAIGVTPGQYRKGL</sequence>
<feature type="domain" description="HTH araC/xylS-type" evidence="4">
    <location>
        <begin position="198"/>
        <end position="296"/>
    </location>
</feature>
<dbReference type="InterPro" id="IPR050204">
    <property type="entry name" value="AraC_XylS_family_regulators"/>
</dbReference>
<evidence type="ECO:0000313" key="6">
    <source>
        <dbReference type="Proteomes" id="UP000182466"/>
    </source>
</evidence>
<dbReference type="AlphaFoldDB" id="A0A1I7E9D3"/>
<evidence type="ECO:0000313" key="5">
    <source>
        <dbReference type="EMBL" id="SFU20540.1"/>
    </source>
</evidence>
<evidence type="ECO:0000256" key="1">
    <source>
        <dbReference type="ARBA" id="ARBA00023015"/>
    </source>
</evidence>
<dbReference type="GO" id="GO:0003700">
    <property type="term" value="F:DNA-binding transcription factor activity"/>
    <property type="evidence" value="ECO:0007669"/>
    <property type="project" value="InterPro"/>
</dbReference>
<dbReference type="RefSeq" id="WP_027264006.1">
    <property type="nucleotide sequence ID" value="NZ_FPAW01000052.1"/>
</dbReference>